<dbReference type="EMBL" id="BMNW01000008">
    <property type="protein sequence ID" value="GGM20947.1"/>
    <property type="molecule type" value="Genomic_DNA"/>
</dbReference>
<accession>A0ABQ2H0E1</accession>
<gene>
    <name evidence="1" type="ORF">GCM10009425_34890</name>
</gene>
<organism evidence="1 2">
    <name type="scientific">Pseudomonas asuensis</name>
    <dbReference type="NCBI Taxonomy" id="1825787"/>
    <lineage>
        <taxon>Bacteria</taxon>
        <taxon>Pseudomonadati</taxon>
        <taxon>Pseudomonadota</taxon>
        <taxon>Gammaproteobacteria</taxon>
        <taxon>Pseudomonadales</taxon>
        <taxon>Pseudomonadaceae</taxon>
        <taxon>Pseudomonas</taxon>
    </lineage>
</organism>
<evidence type="ECO:0000313" key="1">
    <source>
        <dbReference type="EMBL" id="GGM20947.1"/>
    </source>
</evidence>
<sequence>MRRQQCGVALLITLWALALLSLIMAGVVTAVRLENKQSVHQLQDARAHLAAEAGLALAIQHLTGLQREQRWIADGRPYQLEFDRMRLTIQVRSELGKLDLNSTSPTLFIKVATTLGVPAGQAKQVAAALQARQNGSDPTPMRTLEELIQLPGMDNAMFTRLEPYITVWSGYDQPVTTFAAPPIRQAMGQKNIISLEGEDPGQVLNVYSQAELDNGFRSALNVTLLLNPTDSNMQPYRVLRWQE</sequence>
<reference evidence="2" key="1">
    <citation type="journal article" date="2019" name="Int. J. Syst. Evol. Microbiol.">
        <title>The Global Catalogue of Microorganisms (GCM) 10K type strain sequencing project: providing services to taxonomists for standard genome sequencing and annotation.</title>
        <authorList>
            <consortium name="The Broad Institute Genomics Platform"/>
            <consortium name="The Broad Institute Genome Sequencing Center for Infectious Disease"/>
            <person name="Wu L."/>
            <person name="Ma J."/>
        </authorList>
    </citation>
    <scope>NUCLEOTIDE SEQUENCE [LARGE SCALE GENOMIC DNA]</scope>
    <source>
        <strain evidence="2">JCM 13501</strain>
    </source>
</reference>
<dbReference type="SUPFAM" id="SSF158544">
    <property type="entry name" value="GspK insert domain-like"/>
    <property type="match status" value="1"/>
</dbReference>
<dbReference type="RefSeq" id="WP_188867402.1">
    <property type="nucleotide sequence ID" value="NZ_BMNW01000008.1"/>
</dbReference>
<name>A0ABQ2H0E1_9PSED</name>
<protein>
    <submittedName>
        <fullName evidence="1">General secretion pathway protein GspK</fullName>
    </submittedName>
</protein>
<dbReference type="InterPro" id="IPR005628">
    <property type="entry name" value="GspK"/>
</dbReference>
<keyword evidence="2" id="KW-1185">Reference proteome</keyword>
<evidence type="ECO:0000313" key="2">
    <source>
        <dbReference type="Proteomes" id="UP000616499"/>
    </source>
</evidence>
<dbReference type="Proteomes" id="UP000616499">
    <property type="component" value="Unassembled WGS sequence"/>
</dbReference>
<comment type="caution">
    <text evidence="1">The sequence shown here is derived from an EMBL/GenBank/DDBJ whole genome shotgun (WGS) entry which is preliminary data.</text>
</comment>
<dbReference type="PANTHER" id="PTHR38831:SF1">
    <property type="entry name" value="TYPE II SECRETION SYSTEM PROTEIN K-RELATED"/>
    <property type="match status" value="1"/>
</dbReference>
<dbReference type="InterPro" id="IPR038072">
    <property type="entry name" value="GspK_central_sf"/>
</dbReference>
<proteinExistence type="predicted"/>
<dbReference type="PANTHER" id="PTHR38831">
    <property type="entry name" value="TYPE II SECRETION SYSTEM PROTEIN K"/>
    <property type="match status" value="1"/>
</dbReference>